<feature type="signal peptide" evidence="2">
    <location>
        <begin position="1"/>
        <end position="33"/>
    </location>
</feature>
<gene>
    <name evidence="3" type="ORF">FHX74_002072</name>
</gene>
<proteinExistence type="predicted"/>
<evidence type="ECO:0000256" key="2">
    <source>
        <dbReference type="SAM" id="SignalP"/>
    </source>
</evidence>
<evidence type="ECO:0000313" key="3">
    <source>
        <dbReference type="EMBL" id="MBA8794453.1"/>
    </source>
</evidence>
<dbReference type="AlphaFoldDB" id="A0A7W3ISI2"/>
<dbReference type="RefSeq" id="WP_182560028.1">
    <property type="nucleotide sequence ID" value="NZ_JACGWT010000003.1"/>
</dbReference>
<organism evidence="3 4">
    <name type="scientific">Microlunatus kandeliicorticis</name>
    <dbReference type="NCBI Taxonomy" id="1759536"/>
    <lineage>
        <taxon>Bacteria</taxon>
        <taxon>Bacillati</taxon>
        <taxon>Actinomycetota</taxon>
        <taxon>Actinomycetes</taxon>
        <taxon>Propionibacteriales</taxon>
        <taxon>Propionibacteriaceae</taxon>
        <taxon>Microlunatus</taxon>
    </lineage>
</organism>
<dbReference type="PROSITE" id="PS51257">
    <property type="entry name" value="PROKAR_LIPOPROTEIN"/>
    <property type="match status" value="1"/>
</dbReference>
<keyword evidence="2" id="KW-0732">Signal</keyword>
<evidence type="ECO:0008006" key="5">
    <source>
        <dbReference type="Google" id="ProtNLM"/>
    </source>
</evidence>
<name>A0A7W3ISI2_9ACTN</name>
<evidence type="ECO:0000313" key="4">
    <source>
        <dbReference type="Proteomes" id="UP000523079"/>
    </source>
</evidence>
<feature type="region of interest" description="Disordered" evidence="1">
    <location>
        <begin position="30"/>
        <end position="85"/>
    </location>
</feature>
<keyword evidence="4" id="KW-1185">Reference proteome</keyword>
<dbReference type="EMBL" id="JACGWT010000003">
    <property type="protein sequence ID" value="MBA8794453.1"/>
    <property type="molecule type" value="Genomic_DNA"/>
</dbReference>
<sequence length="260" mass="26743">MTGTRRSRTPVPGVAAALVALILAGCTSAPSPAGPTTAPAPSASPPTTAATPAASTANATPTVTEPTTTNTLPPPPAPSRPAASTAGDLDAAVLPVPRGWHRVVRAGGDEQGYQGNGTWVHARDARYAATDTVTIGCAAVTRDDFTDPVHALEGTYADAAGRPGIGLVLEFRTSDDAAGYLALYRRQVAACTDPDGPVLAEPITGVGSANALADHRSYPGDDRWSEIVERNGRRLTLIILADPDRRVDAEAARRILGQIT</sequence>
<protein>
    <recommendedName>
        <fullName evidence="5">PknH-like extracellular domain-containing protein</fullName>
    </recommendedName>
</protein>
<accession>A0A7W3ISI2</accession>
<feature type="compositionally biased region" description="Low complexity" evidence="1">
    <location>
        <begin position="30"/>
        <end position="71"/>
    </location>
</feature>
<comment type="caution">
    <text evidence="3">The sequence shown here is derived from an EMBL/GenBank/DDBJ whole genome shotgun (WGS) entry which is preliminary data.</text>
</comment>
<evidence type="ECO:0000256" key="1">
    <source>
        <dbReference type="SAM" id="MobiDB-lite"/>
    </source>
</evidence>
<feature type="chain" id="PRO_5038875326" description="PknH-like extracellular domain-containing protein" evidence="2">
    <location>
        <begin position="34"/>
        <end position="260"/>
    </location>
</feature>
<dbReference type="Proteomes" id="UP000523079">
    <property type="component" value="Unassembled WGS sequence"/>
</dbReference>
<reference evidence="3 4" key="1">
    <citation type="submission" date="2020-07" db="EMBL/GenBank/DDBJ databases">
        <title>Sequencing the genomes of 1000 actinobacteria strains.</title>
        <authorList>
            <person name="Klenk H.-P."/>
        </authorList>
    </citation>
    <scope>NUCLEOTIDE SEQUENCE [LARGE SCALE GENOMIC DNA]</scope>
    <source>
        <strain evidence="3 4">DSM 100723</strain>
    </source>
</reference>